<sequence length="314" mass="35241">MNPFDIIPDTHGQSAKLDAALAVLGWRRSALGWTHPDPDRQIVFLGDFIDRGPDNRAVLKTVRELVDAGKAKAIMGNHELNALHFHTMHPDDGQPLRAHSPKNIRQHRTFLDQFPPGDPQTRDVLDWMRSLPLFLEEDGFRAVHACWIDASLDRLKTLTGNGVLTEEQLIRAADRDEADEMFILAEQITKGPEHRLPEGWSFTDKDGTERDHVRLQWWNAAARTWRDIAISVPSIEGLPDENLPETLSAQTYPATARPVFFGHYWLSGDPVLQAQNALCLDYSAGKEGPLVSYDMSDLAGPLSKDKIRVHPAIS</sequence>
<accession>A0A1N7PLU0</accession>
<gene>
    <name evidence="2" type="ORF">SAMN05421759_11740</name>
</gene>
<keyword evidence="3" id="KW-1185">Reference proteome</keyword>
<proteinExistence type="predicted"/>
<dbReference type="PANTHER" id="PTHR42850:SF7">
    <property type="entry name" value="BIS(5'-NUCLEOSYL)-TETRAPHOSPHATASE PRPE [ASYMMETRICAL]"/>
    <property type="match status" value="1"/>
</dbReference>
<dbReference type="InterPro" id="IPR029052">
    <property type="entry name" value="Metallo-depent_PP-like"/>
</dbReference>
<reference evidence="3" key="1">
    <citation type="submission" date="2017-01" db="EMBL/GenBank/DDBJ databases">
        <authorList>
            <person name="Varghese N."/>
            <person name="Submissions S."/>
        </authorList>
    </citation>
    <scope>NUCLEOTIDE SEQUENCE [LARGE SCALE GENOMIC DNA]</scope>
    <source>
        <strain evidence="3">DSM 29430</strain>
    </source>
</reference>
<dbReference type="Pfam" id="PF00149">
    <property type="entry name" value="Metallophos"/>
    <property type="match status" value="1"/>
</dbReference>
<dbReference type="RefSeq" id="WP_076450339.1">
    <property type="nucleotide sequence ID" value="NZ_FTOQ01000017.1"/>
</dbReference>
<evidence type="ECO:0000313" key="2">
    <source>
        <dbReference type="EMBL" id="SIT11551.1"/>
    </source>
</evidence>
<dbReference type="AlphaFoldDB" id="A0A1N7PLU0"/>
<dbReference type="GO" id="GO:0016791">
    <property type="term" value="F:phosphatase activity"/>
    <property type="evidence" value="ECO:0007669"/>
    <property type="project" value="TreeGrafter"/>
</dbReference>
<dbReference type="EMBL" id="FTOQ01000017">
    <property type="protein sequence ID" value="SIT11551.1"/>
    <property type="molecule type" value="Genomic_DNA"/>
</dbReference>
<dbReference type="InterPro" id="IPR004843">
    <property type="entry name" value="Calcineurin-like_PHP"/>
</dbReference>
<dbReference type="PANTHER" id="PTHR42850">
    <property type="entry name" value="METALLOPHOSPHOESTERASE"/>
    <property type="match status" value="1"/>
</dbReference>
<dbReference type="InterPro" id="IPR050126">
    <property type="entry name" value="Ap4A_hydrolase"/>
</dbReference>
<evidence type="ECO:0000259" key="1">
    <source>
        <dbReference type="Pfam" id="PF00149"/>
    </source>
</evidence>
<protein>
    <submittedName>
        <fullName evidence="2">Calcineurin-like phosphoesterase</fullName>
    </submittedName>
</protein>
<evidence type="ECO:0000313" key="3">
    <source>
        <dbReference type="Proteomes" id="UP000186684"/>
    </source>
</evidence>
<dbReference type="Proteomes" id="UP000186684">
    <property type="component" value="Unassembled WGS sequence"/>
</dbReference>
<dbReference type="STRING" id="633194.SAMN05421759_11740"/>
<dbReference type="Gene3D" id="3.60.21.10">
    <property type="match status" value="1"/>
</dbReference>
<name>A0A1N7PLU0_9RHOB</name>
<feature type="domain" description="Calcineurin-like phosphoesterase" evidence="1">
    <location>
        <begin position="4"/>
        <end position="115"/>
    </location>
</feature>
<dbReference type="GO" id="GO:0005737">
    <property type="term" value="C:cytoplasm"/>
    <property type="evidence" value="ECO:0007669"/>
    <property type="project" value="TreeGrafter"/>
</dbReference>
<dbReference type="SUPFAM" id="SSF56300">
    <property type="entry name" value="Metallo-dependent phosphatases"/>
    <property type="match status" value="1"/>
</dbReference>
<organism evidence="2 3">
    <name type="scientific">Roseivivax lentus</name>
    <dbReference type="NCBI Taxonomy" id="633194"/>
    <lineage>
        <taxon>Bacteria</taxon>
        <taxon>Pseudomonadati</taxon>
        <taxon>Pseudomonadota</taxon>
        <taxon>Alphaproteobacteria</taxon>
        <taxon>Rhodobacterales</taxon>
        <taxon>Roseobacteraceae</taxon>
        <taxon>Roseivivax</taxon>
    </lineage>
</organism>
<dbReference type="OrthoDB" id="9807890at2"/>